<dbReference type="PROSITE" id="PS51082">
    <property type="entry name" value="WH2"/>
    <property type="match status" value="1"/>
</dbReference>
<feature type="compositionally biased region" description="Polar residues" evidence="1">
    <location>
        <begin position="404"/>
        <end position="418"/>
    </location>
</feature>
<dbReference type="InterPro" id="IPR003124">
    <property type="entry name" value="WH2_dom"/>
</dbReference>
<evidence type="ECO:0000313" key="3">
    <source>
        <dbReference type="Ensembl" id="ENSLAFP00000027575.1"/>
    </source>
</evidence>
<sequence length="535" mass="59197">MSLKEEKDEGHPNQPVIPRKIQDELVYSIQTSLNNIATRVNNINKCAEDLFRQLSKEVDRISLKFNSLQERIIQLTDGVTDTDPDAELSLQDMKSRKTFQSTIIQTQQIYSFKPLSVKICEGYDACVQTSPLNMTTPYHQDDKDASYCFELCKEKIICESKEQKRRKCKQKKRHLDYSNEPENVSQSQLMEDEVLKHIPAACGEVTHSNVDEPAKSPLLATFPSSEISKITKAVGRVLSSPLCLPIREAGEMKNTLTYVNYGTGMGKKMQTQPRPRLKTEVFVSSTAPTSPPPLPPDWLALLRTSKMATPSSMKTSAATSPLVCLQSTRDTAVPITPPQAESSPSVPEISQSLWSPFLQLPRPSTAKSPRYSVPSTPRSLLLPPPTSSVSQLSRSLVPERPRSSAPQPQILSRPQTPRSLIPSAKVRSVAQSPRQSVAPSPRRLVFQSSPSPQSLSAPHLKPSPAFLPIITKTRSALLDTIRKGVLLHKIKGQCVPKAKMEVPKSGASSILICHKAMGYSSDKSTFEHVKKNFIS</sequence>
<dbReference type="eggNOG" id="KOG1830">
    <property type="taxonomic scope" value="Eukaryota"/>
</dbReference>
<dbReference type="STRING" id="9785.ENSLAFP00000027575"/>
<dbReference type="AlphaFoldDB" id="G3UIB7"/>
<feature type="domain" description="WH2" evidence="2">
    <location>
        <begin position="473"/>
        <end position="490"/>
    </location>
</feature>
<protein>
    <recommendedName>
        <fullName evidence="2">WH2 domain-containing protein</fullName>
    </recommendedName>
</protein>
<proteinExistence type="predicted"/>
<feature type="region of interest" description="Disordered" evidence="1">
    <location>
        <begin position="360"/>
        <end position="459"/>
    </location>
</feature>
<reference evidence="3 4" key="1">
    <citation type="submission" date="2009-06" db="EMBL/GenBank/DDBJ databases">
        <title>The Genome Sequence of Loxodonta africana (African elephant).</title>
        <authorList>
            <person name="Di Palma F."/>
            <person name="Heiman D."/>
            <person name="Young S."/>
            <person name="Johnson J."/>
            <person name="Lander E.S."/>
            <person name="Lindblad-Toh K."/>
        </authorList>
    </citation>
    <scope>NUCLEOTIDE SEQUENCE [LARGE SCALE GENOMIC DNA]</scope>
    <source>
        <strain evidence="3 4">Isolate ISIS603380</strain>
    </source>
</reference>
<reference evidence="3" key="2">
    <citation type="submission" date="2025-08" db="UniProtKB">
        <authorList>
            <consortium name="Ensembl"/>
        </authorList>
    </citation>
    <scope>IDENTIFICATION</scope>
    <source>
        <strain evidence="3">Isolate ISIS603380</strain>
    </source>
</reference>
<evidence type="ECO:0000256" key="1">
    <source>
        <dbReference type="SAM" id="MobiDB-lite"/>
    </source>
</evidence>
<dbReference type="Gene3D" id="1.20.5.340">
    <property type="match status" value="1"/>
</dbReference>
<dbReference type="GeneTree" id="ENSGT01150000287341"/>
<evidence type="ECO:0000313" key="4">
    <source>
        <dbReference type="Proteomes" id="UP000007646"/>
    </source>
</evidence>
<dbReference type="Proteomes" id="UP000007646">
    <property type="component" value="Unassembled WGS sequence"/>
</dbReference>
<dbReference type="GO" id="GO:0003779">
    <property type="term" value="F:actin binding"/>
    <property type="evidence" value="ECO:0007669"/>
    <property type="project" value="InterPro"/>
</dbReference>
<dbReference type="OMA" id="NYGTGMG"/>
<name>G3UIB7_LOXAF</name>
<dbReference type="Ensembl" id="ENSLAFT00000028632.1">
    <property type="protein sequence ID" value="ENSLAFP00000027575.1"/>
    <property type="gene ID" value="ENSLAFG00000032363.1"/>
</dbReference>
<dbReference type="Gene3D" id="6.10.280.150">
    <property type="match status" value="1"/>
</dbReference>
<dbReference type="InParanoid" id="G3UIB7"/>
<keyword evidence="4" id="KW-1185">Reference proteome</keyword>
<organism evidence="3 4">
    <name type="scientific">Loxodonta africana</name>
    <name type="common">African elephant</name>
    <dbReference type="NCBI Taxonomy" id="9785"/>
    <lineage>
        <taxon>Eukaryota</taxon>
        <taxon>Metazoa</taxon>
        <taxon>Chordata</taxon>
        <taxon>Craniata</taxon>
        <taxon>Vertebrata</taxon>
        <taxon>Euteleostomi</taxon>
        <taxon>Mammalia</taxon>
        <taxon>Eutheria</taxon>
        <taxon>Afrotheria</taxon>
        <taxon>Proboscidea</taxon>
        <taxon>Elephantidae</taxon>
        <taxon>Loxodonta</taxon>
    </lineage>
</organism>
<feature type="compositionally biased region" description="Low complexity" evidence="1">
    <location>
        <begin position="372"/>
        <end position="393"/>
    </location>
</feature>
<reference evidence="3" key="3">
    <citation type="submission" date="2025-09" db="UniProtKB">
        <authorList>
            <consortium name="Ensembl"/>
        </authorList>
    </citation>
    <scope>IDENTIFICATION</scope>
    <source>
        <strain evidence="3">Isolate ISIS603380</strain>
    </source>
</reference>
<feature type="compositionally biased region" description="Low complexity" evidence="1">
    <location>
        <begin position="447"/>
        <end position="456"/>
    </location>
</feature>
<accession>G3UIB7</accession>
<feature type="compositionally biased region" description="Polar residues" evidence="1">
    <location>
        <begin position="429"/>
        <end position="438"/>
    </location>
</feature>
<dbReference type="HOGENOM" id="CLU_038226_0_0_1"/>
<evidence type="ECO:0000259" key="2">
    <source>
        <dbReference type="PROSITE" id="PS51082"/>
    </source>
</evidence>